<protein>
    <submittedName>
        <fullName evidence="2">Uncharacterized protein</fullName>
    </submittedName>
</protein>
<name>A0AAV3UJL5_9EURY</name>
<evidence type="ECO:0000256" key="1">
    <source>
        <dbReference type="SAM" id="Phobius"/>
    </source>
</evidence>
<feature type="transmembrane region" description="Helical" evidence="1">
    <location>
        <begin position="71"/>
        <end position="90"/>
    </location>
</feature>
<keyword evidence="1" id="KW-0472">Membrane</keyword>
<keyword evidence="3" id="KW-1185">Reference proteome</keyword>
<reference evidence="2 3" key="1">
    <citation type="journal article" date="2019" name="Int. J. Syst. Evol. Microbiol.">
        <title>The Global Catalogue of Microorganisms (GCM) 10K type strain sequencing project: providing services to taxonomists for standard genome sequencing and annotation.</title>
        <authorList>
            <consortium name="The Broad Institute Genomics Platform"/>
            <consortium name="The Broad Institute Genome Sequencing Center for Infectious Disease"/>
            <person name="Wu L."/>
            <person name="Ma J."/>
        </authorList>
    </citation>
    <scope>NUCLEOTIDE SEQUENCE [LARGE SCALE GENOMIC DNA]</scope>
    <source>
        <strain evidence="2 3">JCM 17504</strain>
    </source>
</reference>
<feature type="transmembrane region" description="Helical" evidence="1">
    <location>
        <begin position="39"/>
        <end position="59"/>
    </location>
</feature>
<dbReference type="RefSeq" id="WP_227778472.1">
    <property type="nucleotide sequence ID" value="NZ_BAABKX010000013.1"/>
</dbReference>
<organism evidence="2 3">
    <name type="scientific">Haladaptatus pallidirubidus</name>
    <dbReference type="NCBI Taxonomy" id="1008152"/>
    <lineage>
        <taxon>Archaea</taxon>
        <taxon>Methanobacteriati</taxon>
        <taxon>Methanobacteriota</taxon>
        <taxon>Stenosarchaea group</taxon>
        <taxon>Halobacteria</taxon>
        <taxon>Halobacteriales</taxon>
        <taxon>Haladaptataceae</taxon>
        <taxon>Haladaptatus</taxon>
    </lineage>
</organism>
<dbReference type="Proteomes" id="UP001501729">
    <property type="component" value="Unassembled WGS sequence"/>
</dbReference>
<dbReference type="GeneID" id="68616782"/>
<sequence length="92" mass="10103">MTESLIIFLGVVKFAALVLGGVVSLLAYRAYQRTQIEGLQYFAIGLIVITIGTFLVGVLHHLFSVPSVQGMLYESLFVCTGFLIMIYGLYGH</sequence>
<dbReference type="Pfam" id="PF24365">
    <property type="entry name" value="DUF7521"/>
    <property type="match status" value="1"/>
</dbReference>
<dbReference type="InterPro" id="IPR055943">
    <property type="entry name" value="DUF7521"/>
</dbReference>
<feature type="transmembrane region" description="Helical" evidence="1">
    <location>
        <begin position="6"/>
        <end position="27"/>
    </location>
</feature>
<keyword evidence="1" id="KW-0812">Transmembrane</keyword>
<accession>A0AAV3UJL5</accession>
<evidence type="ECO:0000313" key="2">
    <source>
        <dbReference type="EMBL" id="GAA5053866.1"/>
    </source>
</evidence>
<dbReference type="AlphaFoldDB" id="A0AAV3UJL5"/>
<proteinExistence type="predicted"/>
<gene>
    <name evidence="2" type="ORF">GCM10025751_31680</name>
</gene>
<evidence type="ECO:0000313" key="3">
    <source>
        <dbReference type="Proteomes" id="UP001501729"/>
    </source>
</evidence>
<keyword evidence="1" id="KW-1133">Transmembrane helix</keyword>
<comment type="caution">
    <text evidence="2">The sequence shown here is derived from an EMBL/GenBank/DDBJ whole genome shotgun (WGS) entry which is preliminary data.</text>
</comment>
<dbReference type="EMBL" id="BAABKX010000013">
    <property type="protein sequence ID" value="GAA5053866.1"/>
    <property type="molecule type" value="Genomic_DNA"/>
</dbReference>